<keyword evidence="12" id="KW-0046">Antibiotic resistance</keyword>
<evidence type="ECO:0000256" key="10">
    <source>
        <dbReference type="ARBA" id="ARBA00022801"/>
    </source>
</evidence>
<protein>
    <recommendedName>
        <fullName evidence="6">beta-lactamase</fullName>
        <ecNumber evidence="6">3.5.2.6</ecNumber>
    </recommendedName>
</protein>
<evidence type="ECO:0000256" key="5">
    <source>
        <dbReference type="ARBA" id="ARBA00011245"/>
    </source>
</evidence>
<dbReference type="STRING" id="915059.NH26_05400"/>
<dbReference type="GO" id="GO:0017001">
    <property type="term" value="P:antibiotic catabolic process"/>
    <property type="evidence" value="ECO:0007669"/>
    <property type="project" value="InterPro"/>
</dbReference>
<dbReference type="Gene3D" id="3.60.15.10">
    <property type="entry name" value="Ribonuclease Z/Hydroxyacylglutathione hydrolase-like"/>
    <property type="match status" value="1"/>
</dbReference>
<keyword evidence="8" id="KW-0732">Signal</keyword>
<dbReference type="PANTHER" id="PTHR42951">
    <property type="entry name" value="METALLO-BETA-LACTAMASE DOMAIN-CONTAINING"/>
    <property type="match status" value="1"/>
</dbReference>
<dbReference type="NCBIfam" id="NF033088">
    <property type="entry name" value="bla_subclass_B1"/>
    <property type="match status" value="1"/>
</dbReference>
<dbReference type="InterPro" id="IPR001279">
    <property type="entry name" value="Metallo-B-lactamas"/>
</dbReference>
<dbReference type="PROSITE" id="PS51257">
    <property type="entry name" value="PROKAR_LIPOPROTEIN"/>
    <property type="match status" value="1"/>
</dbReference>
<comment type="caution">
    <text evidence="14">The sequence shown here is derived from an EMBL/GenBank/DDBJ whole genome shotgun (WGS) entry which is preliminary data.</text>
</comment>
<comment type="subunit">
    <text evidence="5">Monomer.</text>
</comment>
<comment type="cofactor">
    <cofactor evidence="2">
        <name>Zn(2+)</name>
        <dbReference type="ChEBI" id="CHEBI:29105"/>
    </cofactor>
</comment>
<sequence length="241" mass="26860">MKSYTTFFIILILFISCSIDNPKNYQSENLKIIGVSEHVWQHISYLDTEQFGKVACNGMLVIDDGEAILIDTPTGKENTTELYQWLQENDIELKAVIPTHFHKDCLGGLDYLHSKGIESYGSYLTILSASKKHITPPQNAFKDSLTLMVDDHEVEFKYLGKGHTNDNIVAYVPSDKILFGGCLVKSLNAGKGNLEDADTLAWPITLAKVKDTYPTVKKVIPGHGAIGDTKLLDYTIELFSK</sequence>
<dbReference type="SUPFAM" id="SSF56281">
    <property type="entry name" value="Metallo-hydrolase/oxidoreductase"/>
    <property type="match status" value="1"/>
</dbReference>
<evidence type="ECO:0000313" key="15">
    <source>
        <dbReference type="Proteomes" id="UP000179797"/>
    </source>
</evidence>
<dbReference type="InterPro" id="IPR050855">
    <property type="entry name" value="NDM-1-like"/>
</dbReference>
<keyword evidence="15" id="KW-1185">Reference proteome</keyword>
<dbReference type="InterPro" id="IPR058199">
    <property type="entry name" value="BlaB//VIM/IMP-1"/>
</dbReference>
<comment type="catalytic activity">
    <reaction evidence="1">
        <text>a beta-lactam + H2O = a substituted beta-amino acid</text>
        <dbReference type="Rhea" id="RHEA:20401"/>
        <dbReference type="ChEBI" id="CHEBI:15377"/>
        <dbReference type="ChEBI" id="CHEBI:35627"/>
        <dbReference type="ChEBI" id="CHEBI:140347"/>
        <dbReference type="EC" id="3.5.2.6"/>
    </reaction>
</comment>
<reference evidence="14 15" key="1">
    <citation type="journal article" date="2012" name="Int. J. Syst. Evol. Microbiol.">
        <title>Flammeovirga pacifica sp. nov., isolated from deep-sea sediment.</title>
        <authorList>
            <person name="Xu H."/>
            <person name="Fu Y."/>
            <person name="Yang N."/>
            <person name="Ding Z."/>
            <person name="Lai Q."/>
            <person name="Zeng R."/>
        </authorList>
    </citation>
    <scope>NUCLEOTIDE SEQUENCE [LARGE SCALE GENOMIC DNA]</scope>
    <source>
        <strain evidence="15">DSM 24597 / LMG 26175 / WPAGA1</strain>
    </source>
</reference>
<keyword evidence="11" id="KW-0862">Zinc</keyword>
<comment type="subcellular location">
    <subcellularLocation>
        <location evidence="3">Periplasm</location>
    </subcellularLocation>
</comment>
<comment type="similarity">
    <text evidence="4">Belongs to the metallo-beta-lactamase superfamily. Class-B beta-lactamase family.</text>
</comment>
<dbReference type="RefSeq" id="WP_044219260.1">
    <property type="nucleotide sequence ID" value="NZ_JRYR02000001.1"/>
</dbReference>
<evidence type="ECO:0000256" key="8">
    <source>
        <dbReference type="ARBA" id="ARBA00022729"/>
    </source>
</evidence>
<dbReference type="SMART" id="SM00849">
    <property type="entry name" value="Lactamase_B"/>
    <property type="match status" value="1"/>
</dbReference>
<evidence type="ECO:0000313" key="14">
    <source>
        <dbReference type="EMBL" id="OHX65825.1"/>
    </source>
</evidence>
<gene>
    <name evidence="14" type="ORF">NH26_05400</name>
</gene>
<dbReference type="AlphaFoldDB" id="A0A1S1YY65"/>
<dbReference type="Proteomes" id="UP000179797">
    <property type="component" value="Unassembled WGS sequence"/>
</dbReference>
<evidence type="ECO:0000256" key="6">
    <source>
        <dbReference type="ARBA" id="ARBA00012865"/>
    </source>
</evidence>
<dbReference type="CDD" id="cd16302">
    <property type="entry name" value="CcrA-like_MBL-B1"/>
    <property type="match status" value="1"/>
</dbReference>
<name>A0A1S1YY65_FLAPC</name>
<keyword evidence="10" id="KW-0378">Hydrolase</keyword>
<accession>A0A1S1YY65</accession>
<dbReference type="EMBL" id="JRYR02000001">
    <property type="protein sequence ID" value="OHX65825.1"/>
    <property type="molecule type" value="Genomic_DNA"/>
</dbReference>
<evidence type="ECO:0000256" key="12">
    <source>
        <dbReference type="ARBA" id="ARBA00023251"/>
    </source>
</evidence>
<dbReference type="EC" id="3.5.2.6" evidence="6"/>
<dbReference type="Pfam" id="PF00753">
    <property type="entry name" value="Lactamase_B"/>
    <property type="match status" value="1"/>
</dbReference>
<evidence type="ECO:0000256" key="2">
    <source>
        <dbReference type="ARBA" id="ARBA00001947"/>
    </source>
</evidence>
<dbReference type="InterPro" id="IPR001018">
    <property type="entry name" value="Beta-lactamase_class-B_CS"/>
</dbReference>
<dbReference type="OrthoDB" id="9769598at2"/>
<proteinExistence type="inferred from homology"/>
<keyword evidence="7" id="KW-0479">Metal-binding</keyword>
<dbReference type="GO" id="GO:0008800">
    <property type="term" value="F:beta-lactamase activity"/>
    <property type="evidence" value="ECO:0007669"/>
    <property type="project" value="UniProtKB-EC"/>
</dbReference>
<organism evidence="14 15">
    <name type="scientific">Flammeovirga pacifica</name>
    <dbReference type="NCBI Taxonomy" id="915059"/>
    <lineage>
        <taxon>Bacteria</taxon>
        <taxon>Pseudomonadati</taxon>
        <taxon>Bacteroidota</taxon>
        <taxon>Cytophagia</taxon>
        <taxon>Cytophagales</taxon>
        <taxon>Flammeovirgaceae</taxon>
        <taxon>Flammeovirga</taxon>
    </lineage>
</organism>
<evidence type="ECO:0000256" key="4">
    <source>
        <dbReference type="ARBA" id="ARBA00005250"/>
    </source>
</evidence>
<evidence type="ECO:0000256" key="7">
    <source>
        <dbReference type="ARBA" id="ARBA00022723"/>
    </source>
</evidence>
<dbReference type="GO" id="GO:0046677">
    <property type="term" value="P:response to antibiotic"/>
    <property type="evidence" value="ECO:0007669"/>
    <property type="project" value="UniProtKB-KW"/>
</dbReference>
<dbReference type="PANTHER" id="PTHR42951:SF4">
    <property type="entry name" value="ACYL-COENZYME A THIOESTERASE MBLAC2"/>
    <property type="match status" value="1"/>
</dbReference>
<evidence type="ECO:0000256" key="11">
    <source>
        <dbReference type="ARBA" id="ARBA00022833"/>
    </source>
</evidence>
<evidence type="ECO:0000259" key="13">
    <source>
        <dbReference type="SMART" id="SM00849"/>
    </source>
</evidence>
<dbReference type="GO" id="GO:0008270">
    <property type="term" value="F:zinc ion binding"/>
    <property type="evidence" value="ECO:0007669"/>
    <property type="project" value="InterPro"/>
</dbReference>
<dbReference type="GO" id="GO:0042597">
    <property type="term" value="C:periplasmic space"/>
    <property type="evidence" value="ECO:0007669"/>
    <property type="project" value="UniProtKB-SubCell"/>
</dbReference>
<dbReference type="InterPro" id="IPR036866">
    <property type="entry name" value="RibonucZ/Hydroxyglut_hydro"/>
</dbReference>
<evidence type="ECO:0000256" key="3">
    <source>
        <dbReference type="ARBA" id="ARBA00004418"/>
    </source>
</evidence>
<evidence type="ECO:0000256" key="1">
    <source>
        <dbReference type="ARBA" id="ARBA00001526"/>
    </source>
</evidence>
<evidence type="ECO:0000256" key="9">
    <source>
        <dbReference type="ARBA" id="ARBA00022764"/>
    </source>
</evidence>
<feature type="domain" description="Metallo-beta-lactamase" evidence="13">
    <location>
        <begin position="55"/>
        <end position="223"/>
    </location>
</feature>
<dbReference type="PROSITE" id="PS00744">
    <property type="entry name" value="BETA_LACTAMASE_B_2"/>
    <property type="match status" value="1"/>
</dbReference>
<keyword evidence="9" id="KW-0574">Periplasm</keyword>